<gene>
    <name evidence="2" type="ORF">CANVERA_P2829</name>
</gene>
<organism evidence="2 3">
    <name type="scientific">Candida verbasci</name>
    <dbReference type="NCBI Taxonomy" id="1227364"/>
    <lineage>
        <taxon>Eukaryota</taxon>
        <taxon>Fungi</taxon>
        <taxon>Dikarya</taxon>
        <taxon>Ascomycota</taxon>
        <taxon>Saccharomycotina</taxon>
        <taxon>Pichiomycetes</taxon>
        <taxon>Debaryomycetaceae</taxon>
        <taxon>Candida/Lodderomyces clade</taxon>
        <taxon>Candida</taxon>
    </lineage>
</organism>
<protein>
    <submittedName>
        <fullName evidence="2">Uncharacterized protein</fullName>
    </submittedName>
</protein>
<dbReference type="EMBL" id="CANTUO010000002">
    <property type="protein sequence ID" value="CAI5758315.1"/>
    <property type="molecule type" value="Genomic_DNA"/>
</dbReference>
<evidence type="ECO:0000256" key="1">
    <source>
        <dbReference type="SAM" id="MobiDB-lite"/>
    </source>
</evidence>
<evidence type="ECO:0000313" key="2">
    <source>
        <dbReference type="EMBL" id="CAI5758315.1"/>
    </source>
</evidence>
<feature type="compositionally biased region" description="Polar residues" evidence="1">
    <location>
        <begin position="137"/>
        <end position="171"/>
    </location>
</feature>
<dbReference type="OrthoDB" id="4013061at2759"/>
<name>A0A9W4TVS3_9ASCO</name>
<comment type="caution">
    <text evidence="2">The sequence shown here is derived from an EMBL/GenBank/DDBJ whole genome shotgun (WGS) entry which is preliminary data.</text>
</comment>
<proteinExistence type="predicted"/>
<keyword evidence="3" id="KW-1185">Reference proteome</keyword>
<dbReference type="AlphaFoldDB" id="A0A9W4TVS3"/>
<feature type="region of interest" description="Disordered" evidence="1">
    <location>
        <begin position="128"/>
        <end position="212"/>
    </location>
</feature>
<accession>A0A9W4TVS3</accession>
<reference evidence="2" key="1">
    <citation type="submission" date="2022-12" db="EMBL/GenBank/DDBJ databases">
        <authorList>
            <person name="Brejova B."/>
        </authorList>
    </citation>
    <scope>NUCLEOTIDE SEQUENCE</scope>
</reference>
<dbReference type="Proteomes" id="UP001152885">
    <property type="component" value="Unassembled WGS sequence"/>
</dbReference>
<evidence type="ECO:0000313" key="3">
    <source>
        <dbReference type="Proteomes" id="UP001152885"/>
    </source>
</evidence>
<feature type="region of interest" description="Disordered" evidence="1">
    <location>
        <begin position="227"/>
        <end position="251"/>
    </location>
</feature>
<sequence>MSLRSIKSSDRLYDMNLDENNNNSIDIRPPRRSLLSEKLHEQQQKQQLQQQYYNLNEIIPGDHPEPELLASSVGKEINGRIIPSTSTISLLSLTPEANNKSPNLSSQPFIIRKNSISHSNIQRLQPYYRLTSPPPQSISQSNLEPESPNVDPTSLNNSPSRVWLNQTPNTSKNHHQFIRKSNNNNNNLNGSDSPILHPVQTPQEDPPMTPLYLSNQRDYFTRYDIREEDEEKYEEEEEEEEEEVVDEMMMK</sequence>